<dbReference type="CDD" id="cd03886">
    <property type="entry name" value="M20_Acy1"/>
    <property type="match status" value="1"/>
</dbReference>
<dbReference type="Pfam" id="PF01546">
    <property type="entry name" value="Peptidase_M20"/>
    <property type="match status" value="1"/>
</dbReference>
<proteinExistence type="predicted"/>
<name>A0ABS4WPF5_9MICO</name>
<dbReference type="GO" id="GO:0047980">
    <property type="term" value="F:hippurate hydrolase activity"/>
    <property type="evidence" value="ECO:0007669"/>
    <property type="project" value="UniProtKB-EC"/>
</dbReference>
<dbReference type="Gene3D" id="3.40.630.10">
    <property type="entry name" value="Zn peptidases"/>
    <property type="match status" value="1"/>
</dbReference>
<dbReference type="InterPro" id="IPR002933">
    <property type="entry name" value="Peptidase_M20"/>
</dbReference>
<dbReference type="EC" id="3.5.1.32" evidence="2"/>
<evidence type="ECO:0000259" key="1">
    <source>
        <dbReference type="Pfam" id="PF07687"/>
    </source>
</evidence>
<evidence type="ECO:0000313" key="2">
    <source>
        <dbReference type="EMBL" id="MBP2378074.1"/>
    </source>
</evidence>
<dbReference type="SUPFAM" id="SSF55031">
    <property type="entry name" value="Bacterial exopeptidase dimerisation domain"/>
    <property type="match status" value="1"/>
</dbReference>
<dbReference type="Proteomes" id="UP000703720">
    <property type="component" value="Unassembled WGS sequence"/>
</dbReference>
<dbReference type="RefSeq" id="WP_210097351.1">
    <property type="nucleotide sequence ID" value="NZ_BAAAIO010000001.1"/>
</dbReference>
<dbReference type="InterPro" id="IPR036264">
    <property type="entry name" value="Bact_exopeptidase_dim_dom"/>
</dbReference>
<dbReference type="PANTHER" id="PTHR11014">
    <property type="entry name" value="PEPTIDASE M20 FAMILY MEMBER"/>
    <property type="match status" value="1"/>
</dbReference>
<evidence type="ECO:0000313" key="3">
    <source>
        <dbReference type="Proteomes" id="UP000703720"/>
    </source>
</evidence>
<dbReference type="PIRSF" id="PIRSF005962">
    <property type="entry name" value="Pept_M20D_amidohydro"/>
    <property type="match status" value="1"/>
</dbReference>
<dbReference type="SUPFAM" id="SSF53187">
    <property type="entry name" value="Zn-dependent exopeptidases"/>
    <property type="match status" value="1"/>
</dbReference>
<dbReference type="Gene3D" id="3.30.70.360">
    <property type="match status" value="1"/>
</dbReference>
<feature type="domain" description="Peptidase M20 dimerisation" evidence="1">
    <location>
        <begin position="186"/>
        <end position="274"/>
    </location>
</feature>
<reference evidence="2 3" key="1">
    <citation type="submission" date="2021-03" db="EMBL/GenBank/DDBJ databases">
        <title>Sequencing the genomes of 1000 actinobacteria strains.</title>
        <authorList>
            <person name="Klenk H.-P."/>
        </authorList>
    </citation>
    <scope>NUCLEOTIDE SEQUENCE [LARGE SCALE GENOMIC DNA]</scope>
    <source>
        <strain evidence="2 3">DSM 13468</strain>
    </source>
</reference>
<keyword evidence="3" id="KW-1185">Reference proteome</keyword>
<dbReference type="InterPro" id="IPR011650">
    <property type="entry name" value="Peptidase_M20_dimer"/>
</dbReference>
<dbReference type="PANTHER" id="PTHR11014:SF63">
    <property type="entry name" value="METALLOPEPTIDASE, PUTATIVE (AFU_ORTHOLOGUE AFUA_6G09600)-RELATED"/>
    <property type="match status" value="1"/>
</dbReference>
<comment type="caution">
    <text evidence="2">The sequence shown here is derived from an EMBL/GenBank/DDBJ whole genome shotgun (WGS) entry which is preliminary data.</text>
</comment>
<dbReference type="EMBL" id="JAGIOA010000001">
    <property type="protein sequence ID" value="MBP2378074.1"/>
    <property type="molecule type" value="Genomic_DNA"/>
</dbReference>
<dbReference type="Pfam" id="PF07687">
    <property type="entry name" value="M20_dimer"/>
    <property type="match status" value="1"/>
</dbReference>
<keyword evidence="2" id="KW-0378">Hydrolase</keyword>
<protein>
    <submittedName>
        <fullName evidence="2">Hippurate hydrolase</fullName>
        <ecNumber evidence="2">3.5.1.32</ecNumber>
    </submittedName>
</protein>
<dbReference type="NCBIfam" id="TIGR01891">
    <property type="entry name" value="amidohydrolases"/>
    <property type="match status" value="1"/>
</dbReference>
<accession>A0ABS4WPF5</accession>
<gene>
    <name evidence="2" type="ORF">JOF42_001569</name>
</gene>
<organism evidence="2 3">
    <name type="scientific">Microbacterium phyllosphaerae</name>
    <dbReference type="NCBI Taxonomy" id="124798"/>
    <lineage>
        <taxon>Bacteria</taxon>
        <taxon>Bacillati</taxon>
        <taxon>Actinomycetota</taxon>
        <taxon>Actinomycetes</taxon>
        <taxon>Micrococcales</taxon>
        <taxon>Microbacteriaceae</taxon>
        <taxon>Microbacterium</taxon>
    </lineage>
</organism>
<sequence length="397" mass="40758">MSSLREDAAVLQPDLVALRRRLHAHPEVGFALPETQRTVLDALAPLGLDITTGSDLGSVTAVLQGASEGPSVLLRGDMDALAIVEQTGLPYASTNGAMHACGHDLHIAGLVGAARLLASRREQISGSVVFMFQPGEEAGGGAPLMIRDGVLDAAGSRVAAAYGIHVMPGMPGVFQTRAGGLMASANSVRIRVRGQGGHGSRPYQAVDPVPVVAEIVLALQAWVTRGFDVFDPVVLTVTQLHASEVINVIPDEAGLGATLRTVSGDAVVRAQREIPVLASRIAAAHGCSAVTEVIVGYPVTVNSAPEAAGAIDALGAEFGHDRVERLAAAVMASEDFSFVLAEVPGAFVFLGATPAGIDPADAEMNHSPRAVFDDGVLGDQAAALAALALRHVGTEAQ</sequence>
<dbReference type="InterPro" id="IPR017439">
    <property type="entry name" value="Amidohydrolase"/>
</dbReference>